<dbReference type="InterPro" id="IPR013785">
    <property type="entry name" value="Aldolase_TIM"/>
</dbReference>
<gene>
    <name evidence="6" type="ordered locus">P9301_14301</name>
</gene>
<evidence type="ECO:0008006" key="8">
    <source>
        <dbReference type="Google" id="ProtNLM"/>
    </source>
</evidence>
<protein>
    <recommendedName>
        <fullName evidence="8">Imidazole glycerol phosphate synthase cyclase subunit</fullName>
    </recommendedName>
</protein>
<dbReference type="GO" id="GO:0000105">
    <property type="term" value="P:L-histidine biosynthetic process"/>
    <property type="evidence" value="ECO:0007669"/>
    <property type="project" value="UniProtKB-KW"/>
</dbReference>
<sequence length="222" mass="25114">MIKTFGFSNIANCSDEILIINLSEKNWEEAYNNKFFNDISLLLSKTFLPITIGGKIRSIENAKELFNFGADKILISRAFFQDQNLLKEIRDLYGVQSIVVQFDINSQNYDIFINSSLEKVSNLKKIVYSLNEKNLMGELIINQIDRDGTGFGHNTEYLNAIPKLNMPLIASGGFGSSIHMAECLKFDSISAVATSNLLNFIGDAFSEARQELRKMNFELTPW</sequence>
<name>A3PE78_PROM0</name>
<proteinExistence type="inferred from homology"/>
<accession>A3PE78</accession>
<keyword evidence="3 5" id="KW-0368">Histidine biosynthesis</keyword>
<evidence type="ECO:0000256" key="5">
    <source>
        <dbReference type="RuleBase" id="RU003657"/>
    </source>
</evidence>
<evidence type="ECO:0000256" key="1">
    <source>
        <dbReference type="ARBA" id="ARBA00009667"/>
    </source>
</evidence>
<evidence type="ECO:0000313" key="7">
    <source>
        <dbReference type="Proteomes" id="UP000001430"/>
    </source>
</evidence>
<dbReference type="InterPro" id="IPR006062">
    <property type="entry name" value="His_biosynth"/>
</dbReference>
<organism evidence="6 7">
    <name type="scientific">Prochlorococcus marinus (strain MIT 9301)</name>
    <dbReference type="NCBI Taxonomy" id="167546"/>
    <lineage>
        <taxon>Bacteria</taxon>
        <taxon>Bacillati</taxon>
        <taxon>Cyanobacteriota</taxon>
        <taxon>Cyanophyceae</taxon>
        <taxon>Synechococcales</taxon>
        <taxon>Prochlorococcaceae</taxon>
        <taxon>Prochlorococcus</taxon>
    </lineage>
</organism>
<keyword evidence="7" id="KW-1185">Reference proteome</keyword>
<keyword evidence="2 5" id="KW-0028">Amino-acid biosynthesis</keyword>
<dbReference type="PANTHER" id="PTHR21235:SF2">
    <property type="entry name" value="IMIDAZOLE GLYCEROL PHOSPHATE SYNTHASE HISHF"/>
    <property type="match status" value="1"/>
</dbReference>
<dbReference type="Gene3D" id="3.20.20.70">
    <property type="entry name" value="Aldolase class I"/>
    <property type="match status" value="1"/>
</dbReference>
<dbReference type="SUPFAM" id="SSF51366">
    <property type="entry name" value="Ribulose-phoshate binding barrel"/>
    <property type="match status" value="1"/>
</dbReference>
<dbReference type="Proteomes" id="UP000001430">
    <property type="component" value="Chromosome"/>
</dbReference>
<dbReference type="HOGENOM" id="CLU_048577_4_0_3"/>
<evidence type="ECO:0000256" key="4">
    <source>
        <dbReference type="ARBA" id="ARBA00029440"/>
    </source>
</evidence>
<dbReference type="InterPro" id="IPR011060">
    <property type="entry name" value="RibuloseP-bd_barrel"/>
</dbReference>
<evidence type="ECO:0000256" key="3">
    <source>
        <dbReference type="ARBA" id="ARBA00023102"/>
    </source>
</evidence>
<dbReference type="PANTHER" id="PTHR21235">
    <property type="entry name" value="IMIDAZOLE GLYCEROL PHOSPHATE SYNTHASE SUBUNIT HISF/H IGP SYNTHASE SUBUNIT HISF/H"/>
    <property type="match status" value="1"/>
</dbReference>
<evidence type="ECO:0000256" key="2">
    <source>
        <dbReference type="ARBA" id="ARBA00022605"/>
    </source>
</evidence>
<dbReference type="InterPro" id="IPR050064">
    <property type="entry name" value="IGPS_HisA/HisF"/>
</dbReference>
<reference evidence="6 7" key="1">
    <citation type="journal article" date="2007" name="PLoS Genet.">
        <title>Patterns and implications of gene gain and loss in the evolution of Prochlorococcus.</title>
        <authorList>
            <person name="Kettler G.C."/>
            <person name="Martiny A.C."/>
            <person name="Huang K."/>
            <person name="Zucker J."/>
            <person name="Coleman M.L."/>
            <person name="Rodrigue S."/>
            <person name="Chen F."/>
            <person name="Lapidus A."/>
            <person name="Ferriera S."/>
            <person name="Johnson J."/>
            <person name="Steglich C."/>
            <person name="Church G.M."/>
            <person name="Richardson P."/>
            <person name="Chisholm S.W."/>
        </authorList>
    </citation>
    <scope>NUCLEOTIDE SEQUENCE [LARGE SCALE GENOMIC DNA]</scope>
    <source>
        <strain evidence="6 7">MIT 9301</strain>
    </source>
</reference>
<dbReference type="GO" id="GO:0000107">
    <property type="term" value="F:imidazoleglycerol-phosphate synthase activity"/>
    <property type="evidence" value="ECO:0007669"/>
    <property type="project" value="TreeGrafter"/>
</dbReference>
<comment type="similarity">
    <text evidence="1 5">Belongs to the HisA/HisF family.</text>
</comment>
<dbReference type="AlphaFoldDB" id="A3PE78"/>
<dbReference type="eggNOG" id="COG0107">
    <property type="taxonomic scope" value="Bacteria"/>
</dbReference>
<dbReference type="KEGG" id="pmg:P9301_14301"/>
<dbReference type="Pfam" id="PF00977">
    <property type="entry name" value="His_biosynth"/>
    <property type="match status" value="1"/>
</dbReference>
<dbReference type="EMBL" id="CP000576">
    <property type="protein sequence ID" value="ABO18053.1"/>
    <property type="molecule type" value="Genomic_DNA"/>
</dbReference>
<dbReference type="STRING" id="167546.P9301_14301"/>
<evidence type="ECO:0000313" key="6">
    <source>
        <dbReference type="EMBL" id="ABO18053.1"/>
    </source>
</evidence>
<comment type="pathway">
    <text evidence="4">Amino-acid biosynthesis.</text>
</comment>